<reference evidence="7 8" key="1">
    <citation type="submission" date="2023-06" db="EMBL/GenBank/DDBJ databases">
        <title>Pelomonas sp. PFR6 16S ribosomal RNA gene Genome sequencing and assembly.</title>
        <authorList>
            <person name="Woo H."/>
        </authorList>
    </citation>
    <scope>NUCLEOTIDE SEQUENCE [LARGE SCALE GENOMIC DNA]</scope>
    <source>
        <strain evidence="7 8">PFR6</strain>
    </source>
</reference>
<dbReference type="Proteomes" id="UP001228044">
    <property type="component" value="Unassembled WGS sequence"/>
</dbReference>
<dbReference type="EMBL" id="JAUHHC010000001">
    <property type="protein sequence ID" value="MDN3918982.1"/>
    <property type="molecule type" value="Genomic_DNA"/>
</dbReference>
<proteinExistence type="inferred from homology"/>
<evidence type="ECO:0000256" key="4">
    <source>
        <dbReference type="ARBA" id="ARBA00022729"/>
    </source>
</evidence>
<keyword evidence="3" id="KW-0813">Transport</keyword>
<comment type="caution">
    <text evidence="7">The sequence shown here is derived from an EMBL/GenBank/DDBJ whole genome shotgun (WGS) entry which is preliminary data.</text>
</comment>
<comment type="similarity">
    <text evidence="2">Belongs to the bacterial solute-binding protein 5 family.</text>
</comment>
<feature type="domain" description="Solute-binding protein family 5" evidence="6">
    <location>
        <begin position="82"/>
        <end position="522"/>
    </location>
</feature>
<comment type="subcellular location">
    <subcellularLocation>
        <location evidence="1">Cell envelope</location>
    </subcellularLocation>
</comment>
<evidence type="ECO:0000256" key="1">
    <source>
        <dbReference type="ARBA" id="ARBA00004196"/>
    </source>
</evidence>
<dbReference type="Pfam" id="PF00496">
    <property type="entry name" value="SBP_bac_5"/>
    <property type="match status" value="1"/>
</dbReference>
<organism evidence="7 8">
    <name type="scientific">Roseateles violae</name>
    <dbReference type="NCBI Taxonomy" id="3058042"/>
    <lineage>
        <taxon>Bacteria</taxon>
        <taxon>Pseudomonadati</taxon>
        <taxon>Pseudomonadota</taxon>
        <taxon>Betaproteobacteria</taxon>
        <taxon>Burkholderiales</taxon>
        <taxon>Sphaerotilaceae</taxon>
        <taxon>Roseateles</taxon>
    </lineage>
</organism>
<keyword evidence="4 5" id="KW-0732">Signal</keyword>
<dbReference type="InterPro" id="IPR000914">
    <property type="entry name" value="SBP_5_dom"/>
</dbReference>
<feature type="chain" id="PRO_5047217490" evidence="5">
    <location>
        <begin position="27"/>
        <end position="606"/>
    </location>
</feature>
<evidence type="ECO:0000313" key="8">
    <source>
        <dbReference type="Proteomes" id="UP001228044"/>
    </source>
</evidence>
<evidence type="ECO:0000259" key="6">
    <source>
        <dbReference type="Pfam" id="PF00496"/>
    </source>
</evidence>
<dbReference type="InterPro" id="IPR030678">
    <property type="entry name" value="Peptide/Ni-bd"/>
</dbReference>
<name>A0ABT8DLK3_9BURK</name>
<evidence type="ECO:0000256" key="5">
    <source>
        <dbReference type="SAM" id="SignalP"/>
    </source>
</evidence>
<dbReference type="PANTHER" id="PTHR30290:SF10">
    <property type="entry name" value="PERIPLASMIC OLIGOPEPTIDE-BINDING PROTEIN-RELATED"/>
    <property type="match status" value="1"/>
</dbReference>
<feature type="signal peptide" evidence="5">
    <location>
        <begin position="1"/>
        <end position="26"/>
    </location>
</feature>
<dbReference type="PANTHER" id="PTHR30290">
    <property type="entry name" value="PERIPLASMIC BINDING COMPONENT OF ABC TRANSPORTER"/>
    <property type="match status" value="1"/>
</dbReference>
<dbReference type="Gene3D" id="3.10.105.10">
    <property type="entry name" value="Dipeptide-binding Protein, Domain 3"/>
    <property type="match status" value="1"/>
</dbReference>
<dbReference type="Gene3D" id="3.40.190.10">
    <property type="entry name" value="Periplasmic binding protein-like II"/>
    <property type="match status" value="1"/>
</dbReference>
<dbReference type="PIRSF" id="PIRSF002741">
    <property type="entry name" value="MppA"/>
    <property type="match status" value="1"/>
</dbReference>
<evidence type="ECO:0000313" key="7">
    <source>
        <dbReference type="EMBL" id="MDN3918982.1"/>
    </source>
</evidence>
<evidence type="ECO:0000256" key="2">
    <source>
        <dbReference type="ARBA" id="ARBA00005695"/>
    </source>
</evidence>
<dbReference type="InterPro" id="IPR039424">
    <property type="entry name" value="SBP_5"/>
</dbReference>
<gene>
    <name evidence="7" type="ORF">QWJ38_01700</name>
</gene>
<dbReference type="SUPFAM" id="SSF53850">
    <property type="entry name" value="Periplasmic binding protein-like II"/>
    <property type="match status" value="1"/>
</dbReference>
<accession>A0ABT8DLK3</accession>
<keyword evidence="8" id="KW-1185">Reference proteome</keyword>
<protein>
    <submittedName>
        <fullName evidence="7">ABC transporter substrate-binding protein</fullName>
    </submittedName>
</protein>
<evidence type="ECO:0000256" key="3">
    <source>
        <dbReference type="ARBA" id="ARBA00022448"/>
    </source>
</evidence>
<sequence length="606" mass="68710">MRSALRCGATALAAAALMLGAAVAQTAEPPKVQPKVLRYAFNAGETGFDPAQLSDLYSRIVTGHIFDGLYDYDYLARPYLLRPNVAEGMPQVSEDFRVWTVKLRPGIFFADDAAFKGAKRELVAEDFVYALKRFADPVNKSPNYSNLNDAGILGLDELRQQALKSKKPFDYDRTIEGLRALDRYTLQFRLREPRPRFLFTLAQGDLFGAVAREVIEHYGQDHAMEHPVGTGPFRLTKWRRNSLIVLEKNPGYREQHYDGQPSPDDASAQALLARFKGRRLPMIDRVELSIIEEDQPRWLSFLNGEADLSWLIPAPFAPQAIPNGKLAPNLAKRGIRLERVLNPDRYMYYWNMDDPVVGGYTPEKVALRRAIALGNDVSRQIASVWRGQAVPAQSVVAPSTWGFDPEFKSENGDYDPARARALLDLYGYTDKDGDGWRDMPDGSPLVIQFHSQSDGRSRAFQEMWRRDLTALGIRLEIKIGQWPEQLKAARAGQLQLWQLGYSASTPDAQSGLELLYGPTAGGQNLGRFRHARYDELYERMQALPDGPERMALLREAQRLTTAYMPQKYLVHRVVSDLSQPWLIGYKRPLFSLQFWQYVDIDTSMKK</sequence>
<dbReference type="RefSeq" id="WP_290357306.1">
    <property type="nucleotide sequence ID" value="NZ_JAUHHC010000001.1"/>
</dbReference>